<evidence type="ECO:0000313" key="6">
    <source>
        <dbReference type="EMBL" id="MDR7301077.1"/>
    </source>
</evidence>
<evidence type="ECO:0000256" key="1">
    <source>
        <dbReference type="ARBA" id="ARBA00006432"/>
    </source>
</evidence>
<dbReference type="GO" id="GO:0031956">
    <property type="term" value="F:medium-chain fatty acid-CoA ligase activity"/>
    <property type="evidence" value="ECO:0007669"/>
    <property type="project" value="TreeGrafter"/>
</dbReference>
<dbReference type="Pfam" id="PF00501">
    <property type="entry name" value="AMP-binding"/>
    <property type="match status" value="1"/>
</dbReference>
<accession>A0AAE4CML3</accession>
<dbReference type="InterPro" id="IPR042099">
    <property type="entry name" value="ANL_N_sf"/>
</dbReference>
<proteinExistence type="inferred from homology"/>
<dbReference type="PANTHER" id="PTHR43201:SF5">
    <property type="entry name" value="MEDIUM-CHAIN ACYL-COA LIGASE ACSF2, MITOCHONDRIAL"/>
    <property type="match status" value="1"/>
</dbReference>
<dbReference type="InterPro" id="IPR025110">
    <property type="entry name" value="AMP-bd_C"/>
</dbReference>
<dbReference type="GO" id="GO:0006631">
    <property type="term" value="P:fatty acid metabolic process"/>
    <property type="evidence" value="ECO:0007669"/>
    <property type="project" value="TreeGrafter"/>
</dbReference>
<dbReference type="InterPro" id="IPR045851">
    <property type="entry name" value="AMP-bd_C_sf"/>
</dbReference>
<keyword evidence="7" id="KW-1185">Reference proteome</keyword>
<organism evidence="6 7">
    <name type="scientific">Haloactinomyces albus</name>
    <dbReference type="NCBI Taxonomy" id="1352928"/>
    <lineage>
        <taxon>Bacteria</taxon>
        <taxon>Bacillati</taxon>
        <taxon>Actinomycetota</taxon>
        <taxon>Actinomycetes</taxon>
        <taxon>Actinopolysporales</taxon>
        <taxon>Actinopolysporaceae</taxon>
        <taxon>Haloactinomyces</taxon>
    </lineage>
</organism>
<evidence type="ECO:0000259" key="5">
    <source>
        <dbReference type="Pfam" id="PF13193"/>
    </source>
</evidence>
<evidence type="ECO:0000256" key="3">
    <source>
        <dbReference type="SAM" id="MobiDB-lite"/>
    </source>
</evidence>
<protein>
    <submittedName>
        <fullName evidence="6">Fatty-acyl-CoA synthase</fullName>
        <ecNumber evidence="6">6.2.1.-</ecNumber>
    </submittedName>
</protein>
<feature type="domain" description="AMP-dependent synthetase/ligase" evidence="4">
    <location>
        <begin position="78"/>
        <end position="425"/>
    </location>
</feature>
<evidence type="ECO:0000259" key="4">
    <source>
        <dbReference type="Pfam" id="PF00501"/>
    </source>
</evidence>
<gene>
    <name evidence="6" type="ORF">JOF55_001258</name>
</gene>
<dbReference type="Gene3D" id="3.40.50.12780">
    <property type="entry name" value="N-terminal domain of ligase-like"/>
    <property type="match status" value="1"/>
</dbReference>
<comment type="caution">
    <text evidence="6">The sequence shown here is derived from an EMBL/GenBank/DDBJ whole genome shotgun (WGS) entry which is preliminary data.</text>
</comment>
<dbReference type="InterPro" id="IPR020845">
    <property type="entry name" value="AMP-binding_CS"/>
</dbReference>
<keyword evidence="2 6" id="KW-0436">Ligase</keyword>
<reference evidence="6" key="1">
    <citation type="submission" date="2023-07" db="EMBL/GenBank/DDBJ databases">
        <title>Sequencing the genomes of 1000 actinobacteria strains.</title>
        <authorList>
            <person name="Klenk H.-P."/>
        </authorList>
    </citation>
    <scope>NUCLEOTIDE SEQUENCE</scope>
    <source>
        <strain evidence="6">DSM 45977</strain>
    </source>
</reference>
<dbReference type="InterPro" id="IPR000873">
    <property type="entry name" value="AMP-dep_synth/lig_dom"/>
</dbReference>
<dbReference type="EC" id="6.2.1.-" evidence="6"/>
<comment type="similarity">
    <text evidence="1">Belongs to the ATP-dependent AMP-binding enzyme family.</text>
</comment>
<evidence type="ECO:0000256" key="2">
    <source>
        <dbReference type="ARBA" id="ARBA00022598"/>
    </source>
</evidence>
<dbReference type="EMBL" id="JAVDXW010000001">
    <property type="protein sequence ID" value="MDR7301077.1"/>
    <property type="molecule type" value="Genomic_DNA"/>
</dbReference>
<dbReference type="Gene3D" id="3.30.300.30">
    <property type="match status" value="1"/>
</dbReference>
<dbReference type="AlphaFoldDB" id="A0AAE4CML3"/>
<dbReference type="SUPFAM" id="SSF56801">
    <property type="entry name" value="Acetyl-CoA synthetase-like"/>
    <property type="match status" value="1"/>
</dbReference>
<name>A0AAE4CML3_9ACTN</name>
<feature type="region of interest" description="Disordered" evidence="3">
    <location>
        <begin position="548"/>
        <end position="568"/>
    </location>
</feature>
<dbReference type="Proteomes" id="UP001180845">
    <property type="component" value="Unassembled WGS sequence"/>
</dbReference>
<dbReference type="PANTHER" id="PTHR43201">
    <property type="entry name" value="ACYL-COA SYNTHETASE"/>
    <property type="match status" value="1"/>
</dbReference>
<feature type="domain" description="AMP-binding enzyme C-terminal" evidence="5">
    <location>
        <begin position="473"/>
        <end position="548"/>
    </location>
</feature>
<sequence>MATDSPKRASCGTRASTRAADRIASWCLRRAPELLNVGTLARQGVLRPMRPDKLIRILLAWRRWGITPPMGYAVGAIRHPDRPAIIDERGALSFAEVEQRTTRLAHGLRERGPSGDTRVGILCRNHHGMVETVIACSKIGTDAVLINTGLSAQQISDVVTEQNIGLLVVDNEFLEHVTALTDTQMVLAWTEGTTRHATLEHLIGNSSARPLPRPSRHSRMIVLTSGTTGPPKGARRPDPPGLAPAATVLSRMPLRSGERMLICAPLFHTWGIAGFQLGIVLGATLVLRRKFEPQQALAAIQRHRCTSVFAVPVMLQRILELPADVRTPYDHRSLRVVACSGSALSADLAKNFQREFGRVLYNFYGSTEASWVSIATPHDLWQAPGTAGTAPRGTKLRLLDSDNEPVPTGGTGRIFVGNDMLFEGYTNGYDKELHDGLMPTGDLGRLDSAGRLFVAGRADDMIVSGGENVYPQETEDAIASLPEVTEVAVTGVADAEYGQRLAAFVVTPEGSGLDAETLRARVRPKLSQFARPRDVVFLDRLPRNATGKVVPRELPDSTGSDSPVRHGR</sequence>
<dbReference type="PROSITE" id="PS00455">
    <property type="entry name" value="AMP_BINDING"/>
    <property type="match status" value="1"/>
</dbReference>
<dbReference type="CDD" id="cd04433">
    <property type="entry name" value="AFD_class_I"/>
    <property type="match status" value="1"/>
</dbReference>
<dbReference type="Pfam" id="PF13193">
    <property type="entry name" value="AMP-binding_C"/>
    <property type="match status" value="1"/>
</dbReference>
<evidence type="ECO:0000313" key="7">
    <source>
        <dbReference type="Proteomes" id="UP001180845"/>
    </source>
</evidence>